<dbReference type="GO" id="GO:0005886">
    <property type="term" value="C:plasma membrane"/>
    <property type="evidence" value="ECO:0007669"/>
    <property type="project" value="UniProtKB-SubCell"/>
</dbReference>
<dbReference type="InterPro" id="IPR051648">
    <property type="entry name" value="CWI-Assembly_Regulator"/>
</dbReference>
<dbReference type="PANTHER" id="PTHR31018:SF12">
    <property type="entry name" value="SPORULATION-SPECIFIC PROTEIN 2-RELATED"/>
    <property type="match status" value="1"/>
</dbReference>
<evidence type="ECO:0000256" key="1">
    <source>
        <dbReference type="ARBA" id="ARBA00004609"/>
    </source>
</evidence>
<feature type="signal peptide" evidence="8">
    <location>
        <begin position="1"/>
        <end position="20"/>
    </location>
</feature>
<keyword evidence="10" id="KW-1185">Reference proteome</keyword>
<dbReference type="GO" id="GO:0009277">
    <property type="term" value="C:fungal-type cell wall"/>
    <property type="evidence" value="ECO:0007669"/>
    <property type="project" value="TreeGrafter"/>
</dbReference>
<evidence type="ECO:0000256" key="2">
    <source>
        <dbReference type="ARBA" id="ARBA00005798"/>
    </source>
</evidence>
<name>A0A1E4S476_CYBJN</name>
<dbReference type="InterPro" id="IPR036941">
    <property type="entry name" value="Rcpt_L-dom_sf"/>
</dbReference>
<dbReference type="OrthoDB" id="536881at2759"/>
<dbReference type="EMBL" id="KV453928">
    <property type="protein sequence ID" value="ODV74295.1"/>
    <property type="molecule type" value="Genomic_DNA"/>
</dbReference>
<dbReference type="SUPFAM" id="SSF52058">
    <property type="entry name" value="L domain-like"/>
    <property type="match status" value="2"/>
</dbReference>
<dbReference type="RefSeq" id="XP_020071334.1">
    <property type="nucleotide sequence ID" value="XM_020214722.1"/>
</dbReference>
<dbReference type="Gene3D" id="3.80.20.20">
    <property type="entry name" value="Receptor L-domain"/>
    <property type="match status" value="1"/>
</dbReference>
<dbReference type="GO" id="GO:0030476">
    <property type="term" value="P:ascospore wall assembly"/>
    <property type="evidence" value="ECO:0007669"/>
    <property type="project" value="TreeGrafter"/>
</dbReference>
<dbReference type="OMA" id="NNNRYME"/>
<evidence type="ECO:0000313" key="9">
    <source>
        <dbReference type="EMBL" id="ODV74295.1"/>
    </source>
</evidence>
<evidence type="ECO:0000313" key="10">
    <source>
        <dbReference type="Proteomes" id="UP000094389"/>
    </source>
</evidence>
<keyword evidence="4" id="KW-0336">GPI-anchor</keyword>
<dbReference type="PANTHER" id="PTHR31018">
    <property type="entry name" value="SPORULATION-SPECIFIC PROTEIN-RELATED"/>
    <property type="match status" value="1"/>
</dbReference>
<feature type="chain" id="PRO_5009162624" evidence="8">
    <location>
        <begin position="21"/>
        <end position="459"/>
    </location>
</feature>
<keyword evidence="5 8" id="KW-0732">Signal</keyword>
<gene>
    <name evidence="9" type="ORF">CYBJADRAFT_166988</name>
</gene>
<proteinExistence type="inferred from homology"/>
<protein>
    <submittedName>
        <fullName evidence="9">Uncharacterized protein</fullName>
    </submittedName>
</protein>
<feature type="region of interest" description="Disordered" evidence="7">
    <location>
        <begin position="29"/>
        <end position="58"/>
    </location>
</feature>
<dbReference type="STRING" id="983966.A0A1E4S476"/>
<feature type="compositionally biased region" description="Basic and acidic residues" evidence="7">
    <location>
        <begin position="34"/>
        <end position="46"/>
    </location>
</feature>
<organism evidence="9 10">
    <name type="scientific">Cyberlindnera jadinii (strain ATCC 18201 / CBS 1600 / BCRC 20928 / JCM 3617 / NBRC 0987 / NRRL Y-1542)</name>
    <name type="common">Torula yeast</name>
    <name type="synonym">Candida utilis</name>
    <dbReference type="NCBI Taxonomy" id="983966"/>
    <lineage>
        <taxon>Eukaryota</taxon>
        <taxon>Fungi</taxon>
        <taxon>Dikarya</taxon>
        <taxon>Ascomycota</taxon>
        <taxon>Saccharomycotina</taxon>
        <taxon>Saccharomycetes</taxon>
        <taxon>Phaffomycetales</taxon>
        <taxon>Phaffomycetaceae</taxon>
        <taxon>Cyberlindnera</taxon>
    </lineage>
</organism>
<comment type="subcellular location">
    <subcellularLocation>
        <location evidence="1">Cell membrane</location>
        <topology evidence="1">Lipid-anchor</topology>
        <topology evidence="1">GPI-anchor</topology>
    </subcellularLocation>
</comment>
<dbReference type="GO" id="GO:0098552">
    <property type="term" value="C:side of membrane"/>
    <property type="evidence" value="ECO:0007669"/>
    <property type="project" value="UniProtKB-KW"/>
</dbReference>
<evidence type="ECO:0000256" key="3">
    <source>
        <dbReference type="ARBA" id="ARBA00022475"/>
    </source>
</evidence>
<evidence type="ECO:0000256" key="4">
    <source>
        <dbReference type="ARBA" id="ARBA00022622"/>
    </source>
</evidence>
<comment type="similarity">
    <text evidence="2">Belongs to the SPS2 family.</text>
</comment>
<sequence length="459" mass="49320">MKFPAFLLISALLSGRFCAALERTGNGLLSSGGAHDEAHDEGREDANGQSEVTSEEKPKTQLAAVCGNAVYHVQSQGDMDFISEQCSHITGSIIVDGEYSDPVLDTGELQNIGGSLEVHRIPGLVRMDLPNVAVIDGTFGLKELTSLTSINAPTLNKVGVIDWKVLPILSTVNFDSGLFDINSITISDTSLIGFSGFAVESLDTLNINNNRFMDTISCNLKGVTRRLSVSANARNAAVSFPNLEYANNITVRDVASLNVQNIEHVNASMELINNDFQTVKLPKLKHIGGTLSLIENHNLRDPDFPAVEDVGGGLMVINNTNVNKISFLPKLQSVGGAIEFVGDFKETSFGRLNLVRGSAIIKSSYEDFDCSRWIRGGDQNGTQASIIRGGKIICTSAGKQQVVKYDTDGAIVDEEISYIDDSETQDGRVGENGAIRATRGGHVSFISFALVMAIVLVSF</sequence>
<evidence type="ECO:0000256" key="8">
    <source>
        <dbReference type="SAM" id="SignalP"/>
    </source>
</evidence>
<evidence type="ECO:0000256" key="7">
    <source>
        <dbReference type="SAM" id="MobiDB-lite"/>
    </source>
</evidence>
<dbReference type="GO" id="GO:0009986">
    <property type="term" value="C:cell surface"/>
    <property type="evidence" value="ECO:0007669"/>
    <property type="project" value="TreeGrafter"/>
</dbReference>
<keyword evidence="6" id="KW-0325">Glycoprotein</keyword>
<keyword evidence="4" id="KW-0472">Membrane</keyword>
<dbReference type="AlphaFoldDB" id="A0A1E4S476"/>
<accession>A0A1E4S476</accession>
<keyword evidence="4" id="KW-0449">Lipoprotein</keyword>
<dbReference type="Proteomes" id="UP000094389">
    <property type="component" value="Unassembled WGS sequence"/>
</dbReference>
<reference evidence="9 10" key="1">
    <citation type="journal article" date="2016" name="Proc. Natl. Acad. Sci. U.S.A.">
        <title>Comparative genomics of biotechnologically important yeasts.</title>
        <authorList>
            <person name="Riley R."/>
            <person name="Haridas S."/>
            <person name="Wolfe K.H."/>
            <person name="Lopes M.R."/>
            <person name="Hittinger C.T."/>
            <person name="Goeker M."/>
            <person name="Salamov A.A."/>
            <person name="Wisecaver J.H."/>
            <person name="Long T.M."/>
            <person name="Calvey C.H."/>
            <person name="Aerts A.L."/>
            <person name="Barry K.W."/>
            <person name="Choi C."/>
            <person name="Clum A."/>
            <person name="Coughlan A.Y."/>
            <person name="Deshpande S."/>
            <person name="Douglass A.P."/>
            <person name="Hanson S.J."/>
            <person name="Klenk H.-P."/>
            <person name="LaButti K.M."/>
            <person name="Lapidus A."/>
            <person name="Lindquist E.A."/>
            <person name="Lipzen A.M."/>
            <person name="Meier-Kolthoff J.P."/>
            <person name="Ohm R.A."/>
            <person name="Otillar R.P."/>
            <person name="Pangilinan J.L."/>
            <person name="Peng Y."/>
            <person name="Rokas A."/>
            <person name="Rosa C.A."/>
            <person name="Scheuner C."/>
            <person name="Sibirny A.A."/>
            <person name="Slot J.C."/>
            <person name="Stielow J.B."/>
            <person name="Sun H."/>
            <person name="Kurtzman C.P."/>
            <person name="Blackwell M."/>
            <person name="Grigoriev I.V."/>
            <person name="Jeffries T.W."/>
        </authorList>
    </citation>
    <scope>NUCLEOTIDE SEQUENCE [LARGE SCALE GENOMIC DNA]</scope>
    <source>
        <strain evidence="10">ATCC 18201 / CBS 1600 / BCRC 20928 / JCM 3617 / NBRC 0987 / NRRL Y-1542</strain>
    </source>
</reference>
<evidence type="ECO:0000256" key="5">
    <source>
        <dbReference type="ARBA" id="ARBA00022729"/>
    </source>
</evidence>
<dbReference type="GeneID" id="30989118"/>
<keyword evidence="3" id="KW-1003">Cell membrane</keyword>
<evidence type="ECO:0000256" key="6">
    <source>
        <dbReference type="ARBA" id="ARBA00023180"/>
    </source>
</evidence>